<feature type="binding site" evidence="7">
    <location>
        <position position="109"/>
    </location>
    <ligand>
        <name>Zn(2+)</name>
        <dbReference type="ChEBI" id="CHEBI:29105"/>
        <note>catalytic</note>
    </ligand>
</feature>
<dbReference type="PANTHER" id="PTHR46986">
    <property type="entry name" value="ENDORIBONUCLEASE YBEY, CHLOROPLASTIC"/>
    <property type="match status" value="1"/>
</dbReference>
<evidence type="ECO:0000313" key="9">
    <source>
        <dbReference type="Proteomes" id="UP000005631"/>
    </source>
</evidence>
<dbReference type="STRING" id="926562.Oweho_2342"/>
<dbReference type="HOGENOM" id="CLU_106710_3_3_10"/>
<dbReference type="NCBIfam" id="TIGR00043">
    <property type="entry name" value="rRNA maturation RNase YbeY"/>
    <property type="match status" value="1"/>
</dbReference>
<name>G8R693_OWEHD</name>
<keyword evidence="2 7" id="KW-0540">Nuclease</keyword>
<dbReference type="eggNOG" id="COG0319">
    <property type="taxonomic scope" value="Bacteria"/>
</dbReference>
<dbReference type="RefSeq" id="WP_014202662.1">
    <property type="nucleotide sequence ID" value="NC_016599.1"/>
</dbReference>
<feature type="binding site" evidence="7">
    <location>
        <position position="105"/>
    </location>
    <ligand>
        <name>Zn(2+)</name>
        <dbReference type="ChEBI" id="CHEBI:29105"/>
        <note>catalytic</note>
    </ligand>
</feature>
<organism evidence="8 9">
    <name type="scientific">Owenweeksia hongkongensis (strain DSM 17368 / CIP 108786 / JCM 12287 / NRRL B-23963 / UST20020801)</name>
    <dbReference type="NCBI Taxonomy" id="926562"/>
    <lineage>
        <taxon>Bacteria</taxon>
        <taxon>Pseudomonadati</taxon>
        <taxon>Bacteroidota</taxon>
        <taxon>Flavobacteriia</taxon>
        <taxon>Flavobacteriales</taxon>
        <taxon>Owenweeksiaceae</taxon>
        <taxon>Owenweeksia</taxon>
    </lineage>
</organism>
<comment type="function">
    <text evidence="7">Single strand-specific metallo-endoribonuclease involved in late-stage 70S ribosome quality control and in maturation of the 3' terminus of the 16S rRNA.</text>
</comment>
<evidence type="ECO:0000256" key="3">
    <source>
        <dbReference type="ARBA" id="ARBA00022723"/>
    </source>
</evidence>
<keyword evidence="7" id="KW-0690">Ribosome biogenesis</keyword>
<dbReference type="InterPro" id="IPR023091">
    <property type="entry name" value="MetalPrtase_cat_dom_sf_prd"/>
</dbReference>
<dbReference type="GO" id="GO:0004521">
    <property type="term" value="F:RNA endonuclease activity"/>
    <property type="evidence" value="ECO:0007669"/>
    <property type="project" value="UniProtKB-UniRule"/>
</dbReference>
<evidence type="ECO:0000256" key="2">
    <source>
        <dbReference type="ARBA" id="ARBA00022722"/>
    </source>
</evidence>
<evidence type="ECO:0000313" key="8">
    <source>
        <dbReference type="EMBL" id="AEV33313.1"/>
    </source>
</evidence>
<keyword evidence="7" id="KW-0963">Cytoplasm</keyword>
<dbReference type="GO" id="GO:0006364">
    <property type="term" value="P:rRNA processing"/>
    <property type="evidence" value="ECO:0007669"/>
    <property type="project" value="UniProtKB-UniRule"/>
</dbReference>
<keyword evidence="6 7" id="KW-0862">Zinc</keyword>
<dbReference type="EC" id="3.1.-.-" evidence="7"/>
<gene>
    <name evidence="7" type="primary">ybeY</name>
    <name evidence="8" type="ordered locus">Oweho_2342</name>
</gene>
<evidence type="ECO:0000256" key="4">
    <source>
        <dbReference type="ARBA" id="ARBA00022759"/>
    </source>
</evidence>
<comment type="cofactor">
    <cofactor evidence="7">
        <name>Zn(2+)</name>
        <dbReference type="ChEBI" id="CHEBI:29105"/>
    </cofactor>
    <text evidence="7">Binds 1 zinc ion.</text>
</comment>
<feature type="binding site" evidence="7">
    <location>
        <position position="115"/>
    </location>
    <ligand>
        <name>Zn(2+)</name>
        <dbReference type="ChEBI" id="CHEBI:29105"/>
        <note>catalytic</note>
    </ligand>
</feature>
<dbReference type="PANTHER" id="PTHR46986:SF1">
    <property type="entry name" value="ENDORIBONUCLEASE YBEY, CHLOROPLASTIC"/>
    <property type="match status" value="1"/>
</dbReference>
<evidence type="ECO:0000256" key="7">
    <source>
        <dbReference type="HAMAP-Rule" id="MF_00009"/>
    </source>
</evidence>
<evidence type="ECO:0000256" key="5">
    <source>
        <dbReference type="ARBA" id="ARBA00022801"/>
    </source>
</evidence>
<dbReference type="Gene3D" id="3.40.390.30">
    <property type="entry name" value="Metalloproteases ('zincins'), catalytic domain"/>
    <property type="match status" value="1"/>
</dbReference>
<sequence length="142" mass="16633">MIQFLDLPNVLLGREEDLKNWLKDCAKSHESRIKNLVYHFIDNEEITARNVRHLEHNYATDIITFGYSEGRRVSGEVFIGYETVFENADDRSIPKEDELCRVIAHGLLHLIGFDDRSEEEKAEMRSEEENCLILRPKILRSN</sequence>
<keyword evidence="7" id="KW-0698">rRNA processing</keyword>
<accession>G8R693</accession>
<evidence type="ECO:0000256" key="6">
    <source>
        <dbReference type="ARBA" id="ARBA00022833"/>
    </source>
</evidence>
<dbReference type="EMBL" id="CP003156">
    <property type="protein sequence ID" value="AEV33313.1"/>
    <property type="molecule type" value="Genomic_DNA"/>
</dbReference>
<evidence type="ECO:0000256" key="1">
    <source>
        <dbReference type="ARBA" id="ARBA00010875"/>
    </source>
</evidence>
<comment type="similarity">
    <text evidence="1 7">Belongs to the endoribonuclease YbeY family.</text>
</comment>
<dbReference type="AlphaFoldDB" id="G8R693"/>
<keyword evidence="4 7" id="KW-0255">Endonuclease</keyword>
<dbReference type="GO" id="GO:0008270">
    <property type="term" value="F:zinc ion binding"/>
    <property type="evidence" value="ECO:0007669"/>
    <property type="project" value="UniProtKB-UniRule"/>
</dbReference>
<dbReference type="GO" id="GO:0004222">
    <property type="term" value="F:metalloendopeptidase activity"/>
    <property type="evidence" value="ECO:0007669"/>
    <property type="project" value="InterPro"/>
</dbReference>
<keyword evidence="3 7" id="KW-0479">Metal-binding</keyword>
<protein>
    <recommendedName>
        <fullName evidence="7">Endoribonuclease YbeY</fullName>
        <ecNumber evidence="7">3.1.-.-</ecNumber>
    </recommendedName>
</protein>
<dbReference type="HAMAP" id="MF_00009">
    <property type="entry name" value="Endoribonucl_YbeY"/>
    <property type="match status" value="1"/>
</dbReference>
<reference evidence="8 9" key="1">
    <citation type="journal article" date="2012" name="Stand. Genomic Sci.">
        <title>Genome sequence of the orange-pigmented seawater bacterium Owenweeksia hongkongensis type strain (UST20020801(T)).</title>
        <authorList>
            <person name="Riedel T."/>
            <person name="Held B."/>
            <person name="Nolan M."/>
            <person name="Lucas S."/>
            <person name="Lapidus A."/>
            <person name="Tice H."/>
            <person name="Del Rio T.G."/>
            <person name="Cheng J.F."/>
            <person name="Han C."/>
            <person name="Tapia R."/>
            <person name="Goodwin L.A."/>
            <person name="Pitluck S."/>
            <person name="Liolios K."/>
            <person name="Mavromatis K."/>
            <person name="Pagani I."/>
            <person name="Ivanova N."/>
            <person name="Mikhailova N."/>
            <person name="Pati A."/>
            <person name="Chen A."/>
            <person name="Palaniappan K."/>
            <person name="Rohde M."/>
            <person name="Tindall B.J."/>
            <person name="Detter J.C."/>
            <person name="Goker M."/>
            <person name="Woyke T."/>
            <person name="Bristow J."/>
            <person name="Eisen J.A."/>
            <person name="Markowitz V."/>
            <person name="Hugenholtz P."/>
            <person name="Klenk H.P."/>
            <person name="Kyrpides N.C."/>
        </authorList>
    </citation>
    <scope>NUCLEOTIDE SEQUENCE</scope>
    <source>
        <strain evidence="9">DSM 17368 / JCM 12287 / NRRL B-23963</strain>
    </source>
</reference>
<dbReference type="Pfam" id="PF02130">
    <property type="entry name" value="YbeY"/>
    <property type="match status" value="1"/>
</dbReference>
<keyword evidence="9" id="KW-1185">Reference proteome</keyword>
<dbReference type="KEGG" id="oho:Oweho_2342"/>
<proteinExistence type="inferred from homology"/>
<dbReference type="GO" id="GO:0005737">
    <property type="term" value="C:cytoplasm"/>
    <property type="evidence" value="ECO:0007669"/>
    <property type="project" value="UniProtKB-SubCell"/>
</dbReference>
<dbReference type="InterPro" id="IPR002036">
    <property type="entry name" value="YbeY"/>
</dbReference>
<dbReference type="SUPFAM" id="SSF55486">
    <property type="entry name" value="Metalloproteases ('zincins'), catalytic domain"/>
    <property type="match status" value="1"/>
</dbReference>
<dbReference type="OrthoDB" id="9811984at2"/>
<dbReference type="InterPro" id="IPR020549">
    <property type="entry name" value="YbeY_CS"/>
</dbReference>
<keyword evidence="5 7" id="KW-0378">Hydrolase</keyword>
<dbReference type="Proteomes" id="UP000005631">
    <property type="component" value="Chromosome"/>
</dbReference>
<dbReference type="PROSITE" id="PS01306">
    <property type="entry name" value="UPF0054"/>
    <property type="match status" value="1"/>
</dbReference>
<comment type="subcellular location">
    <subcellularLocation>
        <location evidence="7">Cytoplasm</location>
    </subcellularLocation>
</comment>